<dbReference type="AlphaFoldDB" id="A0A223NSR7"/>
<accession>A0A223NSR7</accession>
<keyword evidence="1" id="KW-1133">Transmembrane helix</keyword>
<dbReference type="EMBL" id="CP022743">
    <property type="protein sequence ID" value="ASU32810.1"/>
    <property type="molecule type" value="Genomic_DNA"/>
</dbReference>
<sequence length="198" mass="22507">MELEEMKVVWGEMSAEIEKQKKLTDSLIIKMTQVNYRSKIGKVTVPETIGSLVCLATALFIFINFQQLGTWYLQVCGVASAVISLLLAVLSLKAANKLSSINILNNNFKQSLADYSKGKIQFALVKKLSFYLGAVLMLTVLPVMCKLIDGVDLFKITRLWLWYAVAFPFFRWFTTWVFKKYKKTIQDADNVLKELAEA</sequence>
<dbReference type="KEGG" id="muc:MuYL_0910"/>
<evidence type="ECO:0000256" key="1">
    <source>
        <dbReference type="SAM" id="Phobius"/>
    </source>
</evidence>
<dbReference type="Proteomes" id="UP000215002">
    <property type="component" value="Chromosome"/>
</dbReference>
<dbReference type="RefSeq" id="WP_094569355.1">
    <property type="nucleotide sequence ID" value="NZ_CP022743.1"/>
</dbReference>
<keyword evidence="1" id="KW-0812">Transmembrane</keyword>
<proteinExistence type="predicted"/>
<feature type="transmembrane region" description="Helical" evidence="1">
    <location>
        <begin position="128"/>
        <end position="148"/>
    </location>
</feature>
<gene>
    <name evidence="2" type="ORF">MuYL_0910</name>
</gene>
<protein>
    <submittedName>
        <fullName evidence="2">Uncharacterized protein</fullName>
    </submittedName>
</protein>
<keyword evidence="3" id="KW-1185">Reference proteome</keyword>
<evidence type="ECO:0000313" key="2">
    <source>
        <dbReference type="EMBL" id="ASU32810.1"/>
    </source>
</evidence>
<evidence type="ECO:0000313" key="3">
    <source>
        <dbReference type="Proteomes" id="UP000215002"/>
    </source>
</evidence>
<feature type="transmembrane region" description="Helical" evidence="1">
    <location>
        <begin position="45"/>
        <end position="65"/>
    </location>
</feature>
<feature type="transmembrane region" description="Helical" evidence="1">
    <location>
        <begin position="71"/>
        <end position="92"/>
    </location>
</feature>
<keyword evidence="1" id="KW-0472">Membrane</keyword>
<feature type="transmembrane region" description="Helical" evidence="1">
    <location>
        <begin position="160"/>
        <end position="178"/>
    </location>
</feature>
<name>A0A223NSR7_9SPHI</name>
<reference evidence="2 3" key="1">
    <citation type="submission" date="2017-08" db="EMBL/GenBank/DDBJ databases">
        <title>Complete genome sequence of Mucilaginibacter sp. strain BJC16-A31.</title>
        <authorList>
            <consortium name="Henan University of Science and Technology"/>
            <person name="You X."/>
        </authorList>
    </citation>
    <scope>NUCLEOTIDE SEQUENCE [LARGE SCALE GENOMIC DNA]</scope>
    <source>
        <strain evidence="2 3">BJC16-A31</strain>
    </source>
</reference>
<dbReference type="OrthoDB" id="1160385at2"/>
<organism evidence="2 3">
    <name type="scientific">Mucilaginibacter xinganensis</name>
    <dbReference type="NCBI Taxonomy" id="1234841"/>
    <lineage>
        <taxon>Bacteria</taxon>
        <taxon>Pseudomonadati</taxon>
        <taxon>Bacteroidota</taxon>
        <taxon>Sphingobacteriia</taxon>
        <taxon>Sphingobacteriales</taxon>
        <taxon>Sphingobacteriaceae</taxon>
        <taxon>Mucilaginibacter</taxon>
    </lineage>
</organism>